<accession>A0AC61QNA1</accession>
<protein>
    <submittedName>
        <fullName evidence="1">CRISPR-associated protein Csn1</fullName>
    </submittedName>
</protein>
<evidence type="ECO:0000313" key="2">
    <source>
        <dbReference type="Proteomes" id="UP000308886"/>
    </source>
</evidence>
<name>A0AC61QNA1_9BACT</name>
<sequence length="1226" mass="143799">MKERILGLDTGTNSVGWAVVDYNPEAPTDKYTLVDAGVNIFQEGVKIEKGTIEYSRAAERTGYRRQRIGYWRRKVRKIKLLKILIKHGLCPFVSDDALKNWRTKKEYPLSDEFVDWQRTDEAMNKNPYYYRNLCLSEKLDMDDVGNRYIVGRAIYHINQRRGFLSNRKEEAKESDGKVAKSISDINDEMETGGYEYLGQYFYSLYQRGERIRAKYTDRLEHYEKELLAICEKQGLGEELAKVLRKTIITQRPLKSQKHTVGRCVFEPNKTRCPISHPMYEQYRMYAFVNNIKIQTPIDSGSRHLTREEKDLIIPLFLRKSKKDFGFDEIAKKLSGTKNNFCYYKDKSEQPYRFNYHMDTRVSGCPVIAQLSDVFECKASDDSWLEAACEVYVMGGGKTRFQIMNDIWHALFFFEDKEHLFSFAKEKLQLDDEHAKMFSNIKVPSDYASLSLAAIRKILPYMKHYGLIYSHAVFLANMYKVVPCAIDKEALLPMLPKEDAEDIVEAFEEYDSQKSEIRTREEYVKRYVACKYQLDEEQERRLKVLYHPSQIDLFPKVRKPTEDGYFQLGSPRTSSVRNPMAMHSLFRMRHVINTLLKEGKINEFTSVRIELARELNDSNRRAAIRQWQNDNEKKNVENAKHIKEHFGESYVPTSVDLLKYKLWEEQNHLCLYTGETIRLGDLFDKNKYDIEHTIPRSVGGDSTATNLTVCQSRFNREVKKTCLPSELENYEAILERVEHWNEKYEQVDKQLRKLNTRGVADKELKDRIIQKRHRLALERDYWQGKYSRFIMKEVPEGFSRRQGADAGLISKYARLYLKSLFRNVSIVKGLATSDFRKIWGLQDKNEQKRRENHCHHAIDAVTIACIGRAEYDQLAQYYHDEERHRWGMNSCNGMFPKPWQTFTEDVKSLADRILVSHYTADNMSKRTKKHIRKNGKVMPQFMQGDTARGPLHLDTFYGAIERDGEIKYVVRKSLDQVLPKDEEKFINKIVDEKVKEKVKSAKDEYGSLKKAVAAGIWMNRDKGIKINKVRIYCEDVKHPIEIRIHRDISRKKYKQYVNVKNEVNYMMAIYVGKDKRGKEKRSFELVNNYDAVAYHNSDLKVQGIRLFQEYKDGYPLKWQLKTGSMVLLYEETPEEIYELPKSALTNRLYRVAGMSSMIVSGCHYGTIALVHHQEARPSSEVKLKNGAYRCTEDFRAGIKLYHTQFKALVQNQDFTINEIGEIKFLHR</sequence>
<comment type="caution">
    <text evidence="1">The sequence shown here is derived from an EMBL/GenBank/DDBJ whole genome shotgun (WGS) entry which is preliminary data.</text>
</comment>
<proteinExistence type="predicted"/>
<organism evidence="1 2">
    <name type="scientific">Palleniella muris</name>
    <dbReference type="NCBI Taxonomy" id="3038145"/>
    <lineage>
        <taxon>Bacteria</taxon>
        <taxon>Pseudomonadati</taxon>
        <taxon>Bacteroidota</taxon>
        <taxon>Bacteroidia</taxon>
        <taxon>Bacteroidales</taxon>
        <taxon>Prevotellaceae</taxon>
        <taxon>Palleniella</taxon>
    </lineage>
</organism>
<dbReference type="EMBL" id="SRZC01000019">
    <property type="protein sequence ID" value="TGX81150.1"/>
    <property type="molecule type" value="Genomic_DNA"/>
</dbReference>
<keyword evidence="2" id="KW-1185">Reference proteome</keyword>
<evidence type="ECO:0000313" key="1">
    <source>
        <dbReference type="EMBL" id="TGX81150.1"/>
    </source>
</evidence>
<dbReference type="Proteomes" id="UP000308886">
    <property type="component" value="Unassembled WGS sequence"/>
</dbReference>
<gene>
    <name evidence="1" type="ORF">E5358_11045</name>
</gene>
<reference evidence="1" key="1">
    <citation type="submission" date="2019-04" db="EMBL/GenBank/DDBJ databases">
        <title>Microbes associate with the intestines of laboratory mice.</title>
        <authorList>
            <person name="Navarre W."/>
            <person name="Wong E."/>
            <person name="Huang K."/>
            <person name="Tropini C."/>
            <person name="Ng K."/>
            <person name="Yu B."/>
        </authorList>
    </citation>
    <scope>NUCLEOTIDE SEQUENCE</scope>
    <source>
        <strain evidence="1">NM73_A23</strain>
    </source>
</reference>